<comment type="caution">
    <text evidence="7">The sequence shown here is derived from an EMBL/GenBank/DDBJ whole genome shotgun (WGS) entry which is preliminary data.</text>
</comment>
<evidence type="ECO:0000256" key="4">
    <source>
        <dbReference type="RuleBase" id="RU366019"/>
    </source>
</evidence>
<feature type="domain" description="Neutral/alkaline non-lysosomal ceramidase N-terminal" evidence="5">
    <location>
        <begin position="39"/>
        <end position="532"/>
    </location>
</feature>
<dbReference type="InterPro" id="IPR031329">
    <property type="entry name" value="NEUT/ALK_ceramidase_N"/>
</dbReference>
<dbReference type="GO" id="GO:0046872">
    <property type="term" value="F:metal ion binding"/>
    <property type="evidence" value="ECO:0007669"/>
    <property type="project" value="UniProtKB-KW"/>
</dbReference>
<dbReference type="InterPro" id="IPR038445">
    <property type="entry name" value="NCDase_C_sf"/>
</dbReference>
<evidence type="ECO:0000313" key="8">
    <source>
        <dbReference type="Proteomes" id="UP000661691"/>
    </source>
</evidence>
<dbReference type="GO" id="GO:0046514">
    <property type="term" value="P:ceramide catabolic process"/>
    <property type="evidence" value="ECO:0007669"/>
    <property type="project" value="InterPro"/>
</dbReference>
<organism evidence="7 8">
    <name type="scientific">Polycladospora coralii</name>
    <dbReference type="NCBI Taxonomy" id="2771432"/>
    <lineage>
        <taxon>Bacteria</taxon>
        <taxon>Bacillati</taxon>
        <taxon>Bacillota</taxon>
        <taxon>Bacilli</taxon>
        <taxon>Bacillales</taxon>
        <taxon>Thermoactinomycetaceae</taxon>
        <taxon>Polycladospora</taxon>
    </lineage>
</organism>
<dbReference type="InterPro" id="IPR006823">
    <property type="entry name" value="Ceramidase_alk"/>
</dbReference>
<dbReference type="InterPro" id="IPR031331">
    <property type="entry name" value="NEUT/ALK_ceramidase_C"/>
</dbReference>
<keyword evidence="4" id="KW-0746">Sphingolipid metabolism</keyword>
<accession>A0A926N8F7</accession>
<dbReference type="Pfam" id="PF04734">
    <property type="entry name" value="Ceramidase_alk"/>
    <property type="match status" value="1"/>
</dbReference>
<sequence length="696" mass="78203">MNFKISIRQMILFLFMCTLIFLPLFSVSAYNVNENAFDYYIGTGKYDITGPPAEVVMMGYADSNQKTEGIHMRLQSRAFVIQEKNSDDRVVFVSADLGQIFHSVKQGVMDKLSENGLGHLYRYENVVMSATHTHSGPGGYAHDGLYNFSTYGFHKQNYKTIVEGIYQSIVKAHQSLAPGYIDMAKTNISGVSANRSLDAYDLNPQSERSQYASTVDETMTQLNLRDEKGHLRGIINWFPVHGVSMGKENHLISGDNKGYAAYRYEKEFGSSFVAAFAQSNEGDITPNVRGDGEGLGENDYENTEKAGEIQYLAAKSLSYNASERIQGGIAYKHQFIDFSNIKVDKQFADGQDRRTYPGALGHSFAAGTEDGKGPLDFFYEGMTQPEYDIDDYDNIIPYLQKIIRIVPQVGEMSGSQYPELWEQHYPKPILFAPSKVKPDAWTPQEIPLQLVNIGQFSIASVPAEFTSMAGRRLKEQIQQQFQTQGGKEQTVVIAGLANSYSGYVTTPEEYHAQHYEGASTHFGKWTLGAYLQKFDALTDAIITHRDIDPGRLPKDLSEEQLYLLPGVVFDAAPLFKDFGDVKENVKKSYQAGDQVKVKFWSGHPNNNFKTASTYLKVQNYKNGDWVTVADDGDWETQFKWTRQSTLGATSYVTITWNIPENVKKGTYRIVHEGTYKKVNGKMKNYQGASSSFKIED</sequence>
<dbReference type="RefSeq" id="WP_191141619.1">
    <property type="nucleotide sequence ID" value="NZ_JACXAH010000005.1"/>
</dbReference>
<dbReference type="GO" id="GO:0042759">
    <property type="term" value="P:long-chain fatty acid biosynthetic process"/>
    <property type="evidence" value="ECO:0007669"/>
    <property type="project" value="TreeGrafter"/>
</dbReference>
<comment type="cofactor">
    <cofactor evidence="3">
        <name>Zn(2+)</name>
        <dbReference type="ChEBI" id="CHEBI:29105"/>
    </cofactor>
    <text evidence="3">Binds 1 zinc ion per subunit.</text>
</comment>
<dbReference type="GO" id="GO:0005576">
    <property type="term" value="C:extracellular region"/>
    <property type="evidence" value="ECO:0007669"/>
    <property type="project" value="TreeGrafter"/>
</dbReference>
<keyword evidence="3" id="KW-0862">Zinc</keyword>
<keyword evidence="2 4" id="KW-0378">Hydrolase</keyword>
<feature type="binding site" evidence="3">
    <location>
        <position position="132"/>
    </location>
    <ligand>
        <name>Zn(2+)</name>
        <dbReference type="ChEBI" id="CHEBI:29105"/>
    </ligand>
</feature>
<dbReference type="GO" id="GO:0016020">
    <property type="term" value="C:membrane"/>
    <property type="evidence" value="ECO:0007669"/>
    <property type="project" value="GOC"/>
</dbReference>
<feature type="domain" description="Neutral/alkaline non-lysosomal ceramidase C-terminal" evidence="6">
    <location>
        <begin position="537"/>
        <end position="694"/>
    </location>
</feature>
<feature type="binding site" evidence="3">
    <location>
        <position position="464"/>
    </location>
    <ligand>
        <name>Zn(2+)</name>
        <dbReference type="ChEBI" id="CHEBI:29105"/>
    </ligand>
</feature>
<dbReference type="PANTHER" id="PTHR12670:SF1">
    <property type="entry name" value="NEUTRAL CERAMIDASE"/>
    <property type="match status" value="1"/>
</dbReference>
<keyword evidence="8" id="KW-1185">Reference proteome</keyword>
<dbReference type="EC" id="3.5.1.23" evidence="4"/>
<gene>
    <name evidence="7" type="ORF">IC620_04205</name>
</gene>
<dbReference type="PANTHER" id="PTHR12670">
    <property type="entry name" value="CERAMIDASE"/>
    <property type="match status" value="1"/>
</dbReference>
<evidence type="ECO:0000259" key="6">
    <source>
        <dbReference type="Pfam" id="PF17048"/>
    </source>
</evidence>
<protein>
    <recommendedName>
        <fullName evidence="4">Neutral ceramidase</fullName>
        <ecNumber evidence="4">3.5.1.23</ecNumber>
    </recommendedName>
</protein>
<feature type="binding site" evidence="3">
    <location>
        <position position="503"/>
    </location>
    <ligand>
        <name>Zn(2+)</name>
        <dbReference type="ChEBI" id="CHEBI:29105"/>
    </ligand>
</feature>
<comment type="similarity">
    <text evidence="1 4">Belongs to the neutral ceramidase family.</text>
</comment>
<dbReference type="Proteomes" id="UP000661691">
    <property type="component" value="Unassembled WGS sequence"/>
</dbReference>
<evidence type="ECO:0000256" key="3">
    <source>
        <dbReference type="PIRSR" id="PIRSR606823-2"/>
    </source>
</evidence>
<dbReference type="Pfam" id="PF17048">
    <property type="entry name" value="Ceramidse_alk_C"/>
    <property type="match status" value="1"/>
</dbReference>
<evidence type="ECO:0000259" key="5">
    <source>
        <dbReference type="Pfam" id="PF04734"/>
    </source>
</evidence>
<evidence type="ECO:0000256" key="1">
    <source>
        <dbReference type="ARBA" id="ARBA00009835"/>
    </source>
</evidence>
<dbReference type="GO" id="GO:0017040">
    <property type="term" value="F:N-acylsphingosine amidohydrolase activity"/>
    <property type="evidence" value="ECO:0007669"/>
    <property type="project" value="UniProtKB-UniRule"/>
</dbReference>
<dbReference type="GO" id="GO:0046512">
    <property type="term" value="P:sphingosine biosynthetic process"/>
    <property type="evidence" value="ECO:0007669"/>
    <property type="project" value="TreeGrafter"/>
</dbReference>
<comment type="catalytic activity">
    <reaction evidence="4">
        <text>an N-acylsphing-4-enine + H2O = sphing-4-enine + a fatty acid</text>
        <dbReference type="Rhea" id="RHEA:20856"/>
        <dbReference type="ChEBI" id="CHEBI:15377"/>
        <dbReference type="ChEBI" id="CHEBI:28868"/>
        <dbReference type="ChEBI" id="CHEBI:52639"/>
        <dbReference type="ChEBI" id="CHEBI:57756"/>
        <dbReference type="EC" id="3.5.1.23"/>
    </reaction>
</comment>
<keyword evidence="3" id="KW-0479">Metal-binding</keyword>
<evidence type="ECO:0000313" key="7">
    <source>
        <dbReference type="EMBL" id="MBD1371558.1"/>
    </source>
</evidence>
<keyword evidence="4" id="KW-0443">Lipid metabolism</keyword>
<dbReference type="EMBL" id="JACXAH010000005">
    <property type="protein sequence ID" value="MBD1371558.1"/>
    <property type="molecule type" value="Genomic_DNA"/>
</dbReference>
<dbReference type="Gene3D" id="2.60.40.2300">
    <property type="entry name" value="Neutral/alkaline non-lysosomal ceramidase, C-terminal domain"/>
    <property type="match status" value="1"/>
</dbReference>
<name>A0A926N8F7_9BACL</name>
<feature type="binding site" evidence="3">
    <location>
        <position position="241"/>
    </location>
    <ligand>
        <name>Zn(2+)</name>
        <dbReference type="ChEBI" id="CHEBI:29105"/>
    </ligand>
</feature>
<dbReference type="AlphaFoldDB" id="A0A926N8F7"/>
<reference evidence="7" key="1">
    <citation type="submission" date="2020-09" db="EMBL/GenBank/DDBJ databases">
        <title>A novel bacterium of genus Hazenella, isolated from South China Sea.</title>
        <authorList>
            <person name="Huang H."/>
            <person name="Mo K."/>
            <person name="Hu Y."/>
        </authorList>
    </citation>
    <scope>NUCLEOTIDE SEQUENCE</scope>
    <source>
        <strain evidence="7">IB182357</strain>
    </source>
</reference>
<evidence type="ECO:0000256" key="2">
    <source>
        <dbReference type="ARBA" id="ARBA00022801"/>
    </source>
</evidence>
<proteinExistence type="inferred from homology"/>